<keyword evidence="5" id="KW-0675">Receptor</keyword>
<evidence type="ECO:0000256" key="2">
    <source>
        <dbReference type="ARBA" id="ARBA00022692"/>
    </source>
</evidence>
<protein>
    <recommendedName>
        <fullName evidence="8">Receptor ligand binding region domain-containing protein</fullName>
    </recommendedName>
</protein>
<dbReference type="PANTHER" id="PTHR24061">
    <property type="entry name" value="CALCIUM-SENSING RECEPTOR-RELATED"/>
    <property type="match status" value="1"/>
</dbReference>
<dbReference type="PRINTS" id="PR00248">
    <property type="entry name" value="GPCRMGR"/>
</dbReference>
<evidence type="ECO:0000256" key="3">
    <source>
        <dbReference type="ARBA" id="ARBA00022989"/>
    </source>
</evidence>
<dbReference type="InterPro" id="IPR000068">
    <property type="entry name" value="GPCR_3_Ca_sens_rcpt-rel"/>
</dbReference>
<keyword evidence="10" id="KW-1185">Reference proteome</keyword>
<feature type="chain" id="PRO_5016378137" description="Receptor ligand binding region domain-containing protein" evidence="7">
    <location>
        <begin position="18"/>
        <end position="646"/>
    </location>
</feature>
<dbReference type="AlphaFoldDB" id="A0A315VFS2"/>
<comment type="caution">
    <text evidence="9">The sequence shown here is derived from an EMBL/GenBank/DDBJ whole genome shotgun (WGS) entry which is preliminary data.</text>
</comment>
<evidence type="ECO:0000259" key="8">
    <source>
        <dbReference type="Pfam" id="PF01094"/>
    </source>
</evidence>
<evidence type="ECO:0000256" key="6">
    <source>
        <dbReference type="ARBA" id="ARBA00023180"/>
    </source>
</evidence>
<evidence type="ECO:0000256" key="1">
    <source>
        <dbReference type="ARBA" id="ARBA00004141"/>
    </source>
</evidence>
<evidence type="ECO:0000313" key="9">
    <source>
        <dbReference type="EMBL" id="PWA22102.1"/>
    </source>
</evidence>
<comment type="subcellular location">
    <subcellularLocation>
        <location evidence="1">Membrane</location>
        <topology evidence="1">Multi-pass membrane protein</topology>
    </subcellularLocation>
</comment>
<name>A0A315VFS2_GAMAF</name>
<sequence length="646" mass="70653">MCSSSLFLLLLHSGAFSSAPSSLFPSSCLLQGQFHLNGMHKAGDLILGGLFQVHFFSVFPDQSFTAEPQQLTCHSFDFLGFRKAQTMAFAIDEINRDHQLLPNVTLGYSLYDSCLTLGVGFRAALALVSGQEEHIVLNETCEGAPPVVGLVGDSSSTRTIAISTVLGLYRVPMVSYFATCACLSDRQRFPSFFRTIPSDAFQVRAVLQILKHFGWTWAGLLISDDDYGLDAARSFNSDLGVSAGGCLAYVEILPWEKDVDEFKRIVDVMRKSTARVVVVFAHEGMIINLMEEANQFWEFTFQCKFSPAPSGWVENGGRICSGDEDLKAVETEFLDVSDLRSEYNVYKAVYALAYALDELLRCEPGKGPFSEESCATLQTLHPWQGQFHLNGMHKAGDLILGGLFQVHFFSVFPDQSFTAEPQQLTCHSFDLLGFRQAQTMAFAIDEINKNSQLLPDVTLGYSLHDNCLTLGVGFRAALALVGGQEEHIVLNETCEGAPPVVGLVGDSSSTRTIAISTVLGLYRVPMVSYFATCACLSDRQRFPSFFRTIPSDAFQCSPEVRHEVRGLEHGSCGPGFTGQPLEACQSTPSGGQREKRQTVKPVTSSMRLITWLSCANTTTTRAVDAFITSTILLSSGGSLPHGNTSM</sequence>
<dbReference type="Gene3D" id="3.40.50.2300">
    <property type="match status" value="3"/>
</dbReference>
<dbReference type="GO" id="GO:0004930">
    <property type="term" value="F:G protein-coupled receptor activity"/>
    <property type="evidence" value="ECO:0007669"/>
    <property type="project" value="InterPro"/>
</dbReference>
<keyword evidence="7" id="KW-0732">Signal</keyword>
<dbReference type="Pfam" id="PF01094">
    <property type="entry name" value="ANF_receptor"/>
    <property type="match status" value="2"/>
</dbReference>
<evidence type="ECO:0000256" key="5">
    <source>
        <dbReference type="ARBA" id="ARBA00023170"/>
    </source>
</evidence>
<dbReference type="InterPro" id="IPR000337">
    <property type="entry name" value="GPCR_3"/>
</dbReference>
<keyword evidence="3" id="KW-1133">Transmembrane helix</keyword>
<organism evidence="9 10">
    <name type="scientific">Gambusia affinis</name>
    <name type="common">Western mosquitofish</name>
    <name type="synonym">Heterandria affinis</name>
    <dbReference type="NCBI Taxonomy" id="33528"/>
    <lineage>
        <taxon>Eukaryota</taxon>
        <taxon>Metazoa</taxon>
        <taxon>Chordata</taxon>
        <taxon>Craniata</taxon>
        <taxon>Vertebrata</taxon>
        <taxon>Euteleostomi</taxon>
        <taxon>Actinopterygii</taxon>
        <taxon>Neopterygii</taxon>
        <taxon>Teleostei</taxon>
        <taxon>Neoteleostei</taxon>
        <taxon>Acanthomorphata</taxon>
        <taxon>Ovalentaria</taxon>
        <taxon>Atherinomorphae</taxon>
        <taxon>Cyprinodontiformes</taxon>
        <taxon>Poeciliidae</taxon>
        <taxon>Poeciliinae</taxon>
        <taxon>Gambusia</taxon>
    </lineage>
</organism>
<feature type="domain" description="Receptor ligand binding region" evidence="8">
    <location>
        <begin position="437"/>
        <end position="555"/>
    </location>
</feature>
<evidence type="ECO:0000256" key="4">
    <source>
        <dbReference type="ARBA" id="ARBA00023136"/>
    </source>
</evidence>
<reference evidence="9 10" key="1">
    <citation type="journal article" date="2018" name="G3 (Bethesda)">
        <title>A High-Quality Reference Genome for the Invasive Mosquitofish Gambusia affinis Using a Chicago Library.</title>
        <authorList>
            <person name="Hoffberg S.L."/>
            <person name="Troendle N.J."/>
            <person name="Glenn T.C."/>
            <person name="Mahmud O."/>
            <person name="Louha S."/>
            <person name="Chalopin D."/>
            <person name="Bennetzen J.L."/>
            <person name="Mauricio R."/>
        </authorList>
    </citation>
    <scope>NUCLEOTIDE SEQUENCE [LARGE SCALE GENOMIC DNA]</scope>
    <source>
        <strain evidence="9">NE01/NJP1002.9</strain>
        <tissue evidence="9">Muscle</tissue>
    </source>
</reference>
<dbReference type="Proteomes" id="UP000250572">
    <property type="component" value="Unassembled WGS sequence"/>
</dbReference>
<evidence type="ECO:0000313" key="10">
    <source>
        <dbReference type="Proteomes" id="UP000250572"/>
    </source>
</evidence>
<keyword evidence="6" id="KW-0325">Glycoprotein</keyword>
<dbReference type="PANTHER" id="PTHR24061:SF418">
    <property type="entry name" value="C-FAMILY ODORANT RECEPTOR OLFCQ19-RELATED"/>
    <property type="match status" value="1"/>
</dbReference>
<keyword evidence="2" id="KW-0812">Transmembrane</keyword>
<gene>
    <name evidence="9" type="ORF">CCH79_00010356</name>
</gene>
<accession>A0A315VFS2</accession>
<feature type="domain" description="Receptor ligand binding region" evidence="8">
    <location>
        <begin position="84"/>
        <end position="295"/>
    </location>
</feature>
<dbReference type="FunFam" id="3.40.50.2300:FF:000067">
    <property type="entry name" value="Olfactory receptor C family, h1"/>
    <property type="match status" value="1"/>
</dbReference>
<dbReference type="InterPro" id="IPR001828">
    <property type="entry name" value="ANF_lig-bd_rcpt"/>
</dbReference>
<proteinExistence type="predicted"/>
<dbReference type="InterPro" id="IPR028082">
    <property type="entry name" value="Peripla_BP_I"/>
</dbReference>
<dbReference type="FunFam" id="3.40.50.2300:FF:000682">
    <property type="entry name" value="Vomeronasal 2 receptor, x4"/>
    <property type="match status" value="1"/>
</dbReference>
<dbReference type="GO" id="GO:0005886">
    <property type="term" value="C:plasma membrane"/>
    <property type="evidence" value="ECO:0007669"/>
    <property type="project" value="TreeGrafter"/>
</dbReference>
<keyword evidence="4" id="KW-0472">Membrane</keyword>
<evidence type="ECO:0000256" key="7">
    <source>
        <dbReference type="SAM" id="SignalP"/>
    </source>
</evidence>
<dbReference type="SUPFAM" id="SSF53822">
    <property type="entry name" value="Periplasmic binding protein-like I"/>
    <property type="match status" value="2"/>
</dbReference>
<feature type="signal peptide" evidence="7">
    <location>
        <begin position="1"/>
        <end position="17"/>
    </location>
</feature>
<dbReference type="EMBL" id="NHOQ01001816">
    <property type="protein sequence ID" value="PWA22102.1"/>
    <property type="molecule type" value="Genomic_DNA"/>
</dbReference>